<dbReference type="AlphaFoldDB" id="A0A1G2AWY5"/>
<evidence type="ECO:0000313" key="2">
    <source>
        <dbReference type="Proteomes" id="UP000176952"/>
    </source>
</evidence>
<organism evidence="1 2">
    <name type="scientific">Candidatus Kerfeldbacteria bacterium RIFCSPHIGHO2_12_FULL_48_17</name>
    <dbReference type="NCBI Taxonomy" id="1798542"/>
    <lineage>
        <taxon>Bacteria</taxon>
        <taxon>Candidatus Kerfeldiibacteriota</taxon>
    </lineage>
</organism>
<gene>
    <name evidence="1" type="ORF">A3F54_02140</name>
</gene>
<dbReference type="Proteomes" id="UP000176952">
    <property type="component" value="Unassembled WGS sequence"/>
</dbReference>
<dbReference type="EMBL" id="MHKD01000044">
    <property type="protein sequence ID" value="OGY81423.1"/>
    <property type="molecule type" value="Genomic_DNA"/>
</dbReference>
<name>A0A1G2AWY5_9BACT</name>
<protein>
    <submittedName>
        <fullName evidence="1">Uncharacterized protein</fullName>
    </submittedName>
</protein>
<comment type="caution">
    <text evidence="1">The sequence shown here is derived from an EMBL/GenBank/DDBJ whole genome shotgun (WGS) entry which is preliminary data.</text>
</comment>
<accession>A0A1G2AWY5</accession>
<sequence length="61" mass="7008">MGIFISEQQKQQSGEYFTNSFMVEILCRLPGVRKGLGTSAEKLQQFQLNFGVIIVIQRIMR</sequence>
<evidence type="ECO:0000313" key="1">
    <source>
        <dbReference type="EMBL" id="OGY81423.1"/>
    </source>
</evidence>
<reference evidence="1 2" key="1">
    <citation type="journal article" date="2016" name="Nat. Commun.">
        <title>Thousands of microbial genomes shed light on interconnected biogeochemical processes in an aquifer system.</title>
        <authorList>
            <person name="Anantharaman K."/>
            <person name="Brown C.T."/>
            <person name="Hug L.A."/>
            <person name="Sharon I."/>
            <person name="Castelle C.J."/>
            <person name="Probst A.J."/>
            <person name="Thomas B.C."/>
            <person name="Singh A."/>
            <person name="Wilkins M.J."/>
            <person name="Karaoz U."/>
            <person name="Brodie E.L."/>
            <person name="Williams K.H."/>
            <person name="Hubbard S.S."/>
            <person name="Banfield J.F."/>
        </authorList>
    </citation>
    <scope>NUCLEOTIDE SEQUENCE [LARGE SCALE GENOMIC DNA]</scope>
</reference>
<proteinExistence type="predicted"/>